<keyword evidence="2" id="KW-1185">Reference proteome</keyword>
<sequence>MEKSQDKEKNYIFSTSIEYSVDPEEFIVELFSPEDYEDGAGPQKIIRNFDELISFFENLDEVL</sequence>
<comment type="caution">
    <text evidence="1">The sequence shown here is derived from an EMBL/GenBank/DDBJ whole genome shotgun (WGS) entry which is preliminary data.</text>
</comment>
<evidence type="ECO:0000313" key="1">
    <source>
        <dbReference type="EMBL" id="MBB6447398.1"/>
    </source>
</evidence>
<gene>
    <name evidence="1" type="ORF">HNR53_004078</name>
</gene>
<dbReference type="AlphaFoldDB" id="A0A7X0HV43"/>
<accession>A0A7X0HV43</accession>
<proteinExistence type="predicted"/>
<dbReference type="Proteomes" id="UP000531594">
    <property type="component" value="Unassembled WGS sequence"/>
</dbReference>
<reference evidence="1 2" key="1">
    <citation type="submission" date="2020-08" db="EMBL/GenBank/DDBJ databases">
        <title>Genomic Encyclopedia of Type Strains, Phase IV (KMG-IV): sequencing the most valuable type-strain genomes for metagenomic binning, comparative biology and taxonomic classification.</title>
        <authorList>
            <person name="Goeker M."/>
        </authorList>
    </citation>
    <scope>NUCLEOTIDE SEQUENCE [LARGE SCALE GENOMIC DNA]</scope>
    <source>
        <strain evidence="1 2">DSM 5391</strain>
    </source>
</reference>
<name>A0A7X0HV43_9BACI</name>
<dbReference type="EMBL" id="JACHGK010000021">
    <property type="protein sequence ID" value="MBB6447398.1"/>
    <property type="molecule type" value="Genomic_DNA"/>
</dbReference>
<evidence type="ECO:0000313" key="2">
    <source>
        <dbReference type="Proteomes" id="UP000531594"/>
    </source>
</evidence>
<dbReference type="RefSeq" id="WP_184529312.1">
    <property type="nucleotide sequence ID" value="NZ_JACHGK010000021.1"/>
</dbReference>
<organism evidence="1 2">
    <name type="scientific">Bacillus benzoevorans</name>
    <dbReference type="NCBI Taxonomy" id="1456"/>
    <lineage>
        <taxon>Bacteria</taxon>
        <taxon>Bacillati</taxon>
        <taxon>Bacillota</taxon>
        <taxon>Bacilli</taxon>
        <taxon>Bacillales</taxon>
        <taxon>Bacillaceae</taxon>
        <taxon>Bacillus</taxon>
    </lineage>
</organism>
<protein>
    <submittedName>
        <fullName evidence="1">Uncharacterized protein</fullName>
    </submittedName>
</protein>